<comment type="caution">
    <text evidence="6">The sequence shown here is derived from an EMBL/GenBank/DDBJ whole genome shotgun (WGS) entry which is preliminary data.</text>
</comment>
<evidence type="ECO:0000256" key="3">
    <source>
        <dbReference type="ARBA" id="ARBA00023242"/>
    </source>
</evidence>
<evidence type="ECO:0000256" key="1">
    <source>
        <dbReference type="ARBA" id="ARBA00004123"/>
    </source>
</evidence>
<feature type="region of interest" description="Disordered" evidence="4">
    <location>
        <begin position="95"/>
        <end position="140"/>
    </location>
</feature>
<dbReference type="Pfam" id="PF00172">
    <property type="entry name" value="Zn_clus"/>
    <property type="match status" value="1"/>
</dbReference>
<accession>A0A1V8SZ92</accession>
<dbReference type="InterPro" id="IPR001138">
    <property type="entry name" value="Zn2Cys6_DnaBD"/>
</dbReference>
<dbReference type="GO" id="GO:0000981">
    <property type="term" value="F:DNA-binding transcription factor activity, RNA polymerase II-specific"/>
    <property type="evidence" value="ECO:0007669"/>
    <property type="project" value="InterPro"/>
</dbReference>
<gene>
    <name evidence="6" type="ORF">B0A48_09399</name>
</gene>
<dbReference type="CDD" id="cd12148">
    <property type="entry name" value="fungal_TF_MHR"/>
    <property type="match status" value="1"/>
</dbReference>
<comment type="subcellular location">
    <subcellularLocation>
        <location evidence="1">Nucleus</location>
    </subcellularLocation>
</comment>
<keyword evidence="7" id="KW-1185">Reference proteome</keyword>
<sequence>MSTVTPESLAEGETSKAAVKKILACVLCQQRKIKCDRATPSCGSCKRSGAQCVPVNTLGPRQRRRRFPERELLQRLRQYETLLKKHKIPFEPLHGADAAKSQGDTHDHAGASDDDHDPDDDRQSKTDGNDKPARKVDMQRDVLQFVKSGKLLTGKPGRTRYVDSHFLRDLDIGDGDDWQRLSDDEADRDYSIVRSAAPLALDPLTGALMSPRQSLLHMYPNHTEAMSLLRTHLERVEPLTKILHIPALTAIFQTAVSRPADIDGKAESCVFFAVCHFAAYALTEFECTQIFGPSLDRAAVMQKYHFASWQSLVNVKFLKTTEFMVLQALVLLLMPLGNVYDPQTYWILTGVAARISTRLGLHRDGEKQGLPPFDVQMRRRLAFQIIPLDGKASHHAGVGMGLPPNFDTQSPINTNDAQLWPGMSKPAEEQKGATEMIYCRARSHIGRFFAKQGKLMMDGDATETPNIEEFDRSIDVVESEGIEETYLRYCDVVDPLHFLTICSARSAIAAMRLRIRLAQDRANALPEAERKRAWELALKIMDTDAAASSNTSLRRFAWHMRSFFVWGSWDSLIFLLASLRKNNGALSPGDVNAAWTRIEATYTHHTELVEQDRALPEAVGRVTLKAFEASPPTDRFIEPNFITTLRTIRQSKAIARAAKDAAATPSLTDSSTITSPSDLVSPGVSNALESYAGTMDFDMNADYNAGSADDWAFWDQMIRDYQALPDLGQAQFGQQTF</sequence>
<name>A0A1V8SZ92_9PEZI</name>
<dbReference type="PANTHER" id="PTHR31001:SF85">
    <property type="entry name" value="ZN(II)2CYS6 TRANSCRIPTION FACTOR (EUROFUNG)"/>
    <property type="match status" value="1"/>
</dbReference>
<evidence type="ECO:0000256" key="4">
    <source>
        <dbReference type="SAM" id="MobiDB-lite"/>
    </source>
</evidence>
<dbReference type="SMART" id="SM00066">
    <property type="entry name" value="GAL4"/>
    <property type="match status" value="1"/>
</dbReference>
<dbReference type="GO" id="GO:0006351">
    <property type="term" value="P:DNA-templated transcription"/>
    <property type="evidence" value="ECO:0007669"/>
    <property type="project" value="InterPro"/>
</dbReference>
<dbReference type="InterPro" id="IPR036864">
    <property type="entry name" value="Zn2-C6_fun-type_DNA-bd_sf"/>
</dbReference>
<dbReference type="GO" id="GO:0005634">
    <property type="term" value="C:nucleus"/>
    <property type="evidence" value="ECO:0007669"/>
    <property type="project" value="UniProtKB-SubCell"/>
</dbReference>
<evidence type="ECO:0000313" key="6">
    <source>
        <dbReference type="EMBL" id="OQO04477.1"/>
    </source>
</evidence>
<dbReference type="GO" id="GO:0008270">
    <property type="term" value="F:zinc ion binding"/>
    <property type="evidence" value="ECO:0007669"/>
    <property type="project" value="InterPro"/>
</dbReference>
<evidence type="ECO:0000259" key="5">
    <source>
        <dbReference type="PROSITE" id="PS50048"/>
    </source>
</evidence>
<protein>
    <recommendedName>
        <fullName evidence="5">Zn(2)-C6 fungal-type domain-containing protein</fullName>
    </recommendedName>
</protein>
<dbReference type="OrthoDB" id="2269373at2759"/>
<dbReference type="PANTHER" id="PTHR31001">
    <property type="entry name" value="UNCHARACTERIZED TRANSCRIPTIONAL REGULATORY PROTEIN"/>
    <property type="match status" value="1"/>
</dbReference>
<keyword evidence="2" id="KW-0479">Metal-binding</keyword>
<dbReference type="SUPFAM" id="SSF57701">
    <property type="entry name" value="Zn2/Cys6 DNA-binding domain"/>
    <property type="match status" value="1"/>
</dbReference>
<proteinExistence type="predicted"/>
<dbReference type="CDD" id="cd00067">
    <property type="entry name" value="GAL4"/>
    <property type="match status" value="1"/>
</dbReference>
<feature type="domain" description="Zn(2)-C6 fungal-type" evidence="5">
    <location>
        <begin position="24"/>
        <end position="53"/>
    </location>
</feature>
<evidence type="ECO:0000256" key="2">
    <source>
        <dbReference type="ARBA" id="ARBA00022723"/>
    </source>
</evidence>
<dbReference type="InParanoid" id="A0A1V8SZ92"/>
<dbReference type="EMBL" id="NAJO01000021">
    <property type="protein sequence ID" value="OQO04477.1"/>
    <property type="molecule type" value="Genomic_DNA"/>
</dbReference>
<dbReference type="Pfam" id="PF04082">
    <property type="entry name" value="Fungal_trans"/>
    <property type="match status" value="1"/>
</dbReference>
<reference evidence="7" key="1">
    <citation type="submission" date="2017-03" db="EMBL/GenBank/DDBJ databases">
        <title>Genomes of endolithic fungi from Antarctica.</title>
        <authorList>
            <person name="Coleine C."/>
            <person name="Masonjones S."/>
            <person name="Stajich J.E."/>
        </authorList>
    </citation>
    <scope>NUCLEOTIDE SEQUENCE [LARGE SCALE GENOMIC DNA]</scope>
    <source>
        <strain evidence="7">CCFEE 5527</strain>
    </source>
</reference>
<dbReference type="Gene3D" id="4.10.240.10">
    <property type="entry name" value="Zn(2)-C6 fungal-type DNA-binding domain"/>
    <property type="match status" value="1"/>
</dbReference>
<feature type="compositionally biased region" description="Basic and acidic residues" evidence="4">
    <location>
        <begin position="103"/>
        <end position="140"/>
    </location>
</feature>
<dbReference type="STRING" id="1507870.A0A1V8SZ92"/>
<organism evidence="6 7">
    <name type="scientific">Cryoendolithus antarcticus</name>
    <dbReference type="NCBI Taxonomy" id="1507870"/>
    <lineage>
        <taxon>Eukaryota</taxon>
        <taxon>Fungi</taxon>
        <taxon>Dikarya</taxon>
        <taxon>Ascomycota</taxon>
        <taxon>Pezizomycotina</taxon>
        <taxon>Dothideomycetes</taxon>
        <taxon>Dothideomycetidae</taxon>
        <taxon>Cladosporiales</taxon>
        <taxon>Cladosporiaceae</taxon>
        <taxon>Cryoendolithus</taxon>
    </lineage>
</organism>
<dbReference type="InterPro" id="IPR007219">
    <property type="entry name" value="XnlR_reg_dom"/>
</dbReference>
<dbReference type="PROSITE" id="PS50048">
    <property type="entry name" value="ZN2_CY6_FUNGAL_2"/>
    <property type="match status" value="1"/>
</dbReference>
<dbReference type="InterPro" id="IPR050613">
    <property type="entry name" value="Sec_Metabolite_Reg"/>
</dbReference>
<dbReference type="Proteomes" id="UP000192596">
    <property type="component" value="Unassembled WGS sequence"/>
</dbReference>
<dbReference type="GO" id="GO:0003677">
    <property type="term" value="F:DNA binding"/>
    <property type="evidence" value="ECO:0007669"/>
    <property type="project" value="InterPro"/>
</dbReference>
<evidence type="ECO:0000313" key="7">
    <source>
        <dbReference type="Proteomes" id="UP000192596"/>
    </source>
</evidence>
<dbReference type="AlphaFoldDB" id="A0A1V8SZ92"/>
<keyword evidence="3" id="KW-0539">Nucleus</keyword>